<dbReference type="SMART" id="SM00848">
    <property type="entry name" value="Inhibitor_I29"/>
    <property type="match status" value="1"/>
</dbReference>
<dbReference type="PANTHER" id="PTHR12411">
    <property type="entry name" value="CYSTEINE PROTEASE FAMILY C1-RELATED"/>
    <property type="match status" value="1"/>
</dbReference>
<dbReference type="AlphaFoldDB" id="A0A9P0ZNA2"/>
<evidence type="ECO:0000313" key="3">
    <source>
        <dbReference type="Proteomes" id="UP001152484"/>
    </source>
</evidence>
<dbReference type="GO" id="GO:0008234">
    <property type="term" value="F:cysteine-type peptidase activity"/>
    <property type="evidence" value="ECO:0007669"/>
    <property type="project" value="InterPro"/>
</dbReference>
<comment type="caution">
    <text evidence="2">The sequence shown here is derived from an EMBL/GenBank/DDBJ whole genome shotgun (WGS) entry which is preliminary data.</text>
</comment>
<dbReference type="InterPro" id="IPR013201">
    <property type="entry name" value="Prot_inhib_I29"/>
</dbReference>
<dbReference type="Proteomes" id="UP001152484">
    <property type="component" value="Unassembled WGS sequence"/>
</dbReference>
<dbReference type="SUPFAM" id="SSF54001">
    <property type="entry name" value="Cysteine proteinases"/>
    <property type="match status" value="1"/>
</dbReference>
<protein>
    <recommendedName>
        <fullName evidence="1">Cathepsin propeptide inhibitor domain-containing protein</fullName>
    </recommendedName>
</protein>
<gene>
    <name evidence="2" type="ORF">CEURO_LOCUS16718</name>
</gene>
<reference evidence="2" key="1">
    <citation type="submission" date="2022-07" db="EMBL/GenBank/DDBJ databases">
        <authorList>
            <person name="Macas J."/>
            <person name="Novak P."/>
            <person name="Neumann P."/>
        </authorList>
    </citation>
    <scope>NUCLEOTIDE SEQUENCE</scope>
</reference>
<name>A0A9P0ZNA2_CUSEU</name>
<evidence type="ECO:0000259" key="1">
    <source>
        <dbReference type="SMART" id="SM00848"/>
    </source>
</evidence>
<dbReference type="Pfam" id="PF08246">
    <property type="entry name" value="Inhibitor_I29"/>
    <property type="match status" value="1"/>
</dbReference>
<feature type="domain" description="Cathepsin propeptide inhibitor" evidence="1">
    <location>
        <begin position="16"/>
        <end position="73"/>
    </location>
</feature>
<dbReference type="OrthoDB" id="615630at2759"/>
<dbReference type="InterPro" id="IPR038765">
    <property type="entry name" value="Papain-like_cys_pep_sf"/>
</dbReference>
<proteinExistence type="predicted"/>
<accession>A0A9P0ZNA2</accession>
<dbReference type="EMBL" id="CAMAPE010000046">
    <property type="protein sequence ID" value="CAH9104861.1"/>
    <property type="molecule type" value="Genomic_DNA"/>
</dbReference>
<dbReference type="Gene3D" id="3.90.70.10">
    <property type="entry name" value="Cysteine proteinases"/>
    <property type="match status" value="1"/>
</dbReference>
<sequence length="161" mass="18352">MMSASSSVLTITQEGHEKWMNYYGRVYENEMEKESRFAVFKENLEFIHAFNRKKNRSFRLGVNAFADLTNQEFRALRATGYKSPPIHPLNHINNDDGKPSSHDTFRYSNFTAIPRSLNWKKKGAVTDVKDQGQCGKLLGIFCGCGGRGHTRNINGEPNFTL</sequence>
<dbReference type="InterPro" id="IPR013128">
    <property type="entry name" value="Peptidase_C1A"/>
</dbReference>
<keyword evidence="3" id="KW-1185">Reference proteome</keyword>
<evidence type="ECO:0000313" key="2">
    <source>
        <dbReference type="EMBL" id="CAH9104861.1"/>
    </source>
</evidence>
<organism evidence="2 3">
    <name type="scientific">Cuscuta europaea</name>
    <name type="common">European dodder</name>
    <dbReference type="NCBI Taxonomy" id="41803"/>
    <lineage>
        <taxon>Eukaryota</taxon>
        <taxon>Viridiplantae</taxon>
        <taxon>Streptophyta</taxon>
        <taxon>Embryophyta</taxon>
        <taxon>Tracheophyta</taxon>
        <taxon>Spermatophyta</taxon>
        <taxon>Magnoliopsida</taxon>
        <taxon>eudicotyledons</taxon>
        <taxon>Gunneridae</taxon>
        <taxon>Pentapetalae</taxon>
        <taxon>asterids</taxon>
        <taxon>lamiids</taxon>
        <taxon>Solanales</taxon>
        <taxon>Convolvulaceae</taxon>
        <taxon>Cuscuteae</taxon>
        <taxon>Cuscuta</taxon>
        <taxon>Cuscuta subgen. Cuscuta</taxon>
    </lineage>
</organism>